<feature type="non-terminal residue" evidence="1">
    <location>
        <position position="1"/>
    </location>
</feature>
<sequence>SNRFHCRPIYLLDLHVLYSLRLKNFSRAKCNLGRFTDVFKKVCTSTPRKKPRSSKKFFILLGPKESVVSFSLEALHISILHAIILRGLTGVGEID</sequence>
<evidence type="ECO:0000313" key="1">
    <source>
        <dbReference type="EMBL" id="CDW24370.1"/>
    </source>
</evidence>
<protein>
    <submittedName>
        <fullName evidence="1">Uncharacterized protein</fullName>
    </submittedName>
</protein>
<reference evidence="1" key="1">
    <citation type="submission" date="2014-05" db="EMBL/GenBank/DDBJ databases">
        <authorList>
            <person name="Chronopoulou M."/>
        </authorList>
    </citation>
    <scope>NUCLEOTIDE SEQUENCE</scope>
    <source>
        <tissue evidence="1">Whole organism</tissue>
    </source>
</reference>
<name>A0A0K2TEW0_LEPSM</name>
<proteinExistence type="predicted"/>
<dbReference type="EMBL" id="HACA01007009">
    <property type="protein sequence ID" value="CDW24370.1"/>
    <property type="molecule type" value="Transcribed_RNA"/>
</dbReference>
<organism evidence="1">
    <name type="scientific">Lepeophtheirus salmonis</name>
    <name type="common">Salmon louse</name>
    <name type="synonym">Caligus salmonis</name>
    <dbReference type="NCBI Taxonomy" id="72036"/>
    <lineage>
        <taxon>Eukaryota</taxon>
        <taxon>Metazoa</taxon>
        <taxon>Ecdysozoa</taxon>
        <taxon>Arthropoda</taxon>
        <taxon>Crustacea</taxon>
        <taxon>Multicrustacea</taxon>
        <taxon>Hexanauplia</taxon>
        <taxon>Copepoda</taxon>
        <taxon>Siphonostomatoida</taxon>
        <taxon>Caligidae</taxon>
        <taxon>Lepeophtheirus</taxon>
    </lineage>
</organism>
<dbReference type="AlphaFoldDB" id="A0A0K2TEW0"/>
<accession>A0A0K2TEW0</accession>